<proteinExistence type="predicted"/>
<dbReference type="AlphaFoldDB" id="A0A9N8M008"/>
<accession>A0A9N8M008</accession>
<evidence type="ECO:0000313" key="2">
    <source>
        <dbReference type="EMBL" id="CAD6951032.1"/>
    </source>
</evidence>
<organism evidence="2 3">
    <name type="scientific">Tilletia laevis</name>
    <dbReference type="NCBI Taxonomy" id="157183"/>
    <lineage>
        <taxon>Eukaryota</taxon>
        <taxon>Fungi</taxon>
        <taxon>Dikarya</taxon>
        <taxon>Basidiomycota</taxon>
        <taxon>Ustilaginomycotina</taxon>
        <taxon>Exobasidiomycetes</taxon>
        <taxon>Tilletiales</taxon>
        <taxon>Tilletiaceae</taxon>
        <taxon>Tilletia</taxon>
    </lineage>
</organism>
<reference evidence="2 3" key="1">
    <citation type="submission" date="2020-10" db="EMBL/GenBank/DDBJ databases">
        <authorList>
            <person name="Sedaghatjoo S."/>
        </authorList>
    </citation>
    <scope>NUCLEOTIDE SEQUENCE [LARGE SCALE GENOMIC DNA]</scope>
    <source>
        <strain evidence="2 3">LLFL</strain>
    </source>
</reference>
<gene>
    <name evidence="2" type="ORF">JKILLFL_G7793</name>
</gene>
<dbReference type="Proteomes" id="UP000836404">
    <property type="component" value="Unassembled WGS sequence"/>
</dbReference>
<evidence type="ECO:0000256" key="1">
    <source>
        <dbReference type="SAM" id="MobiDB-lite"/>
    </source>
</evidence>
<name>A0A9N8M008_9BASI</name>
<comment type="caution">
    <text evidence="2">The sequence shown here is derived from an EMBL/GenBank/DDBJ whole genome shotgun (WGS) entry which is preliminary data.</text>
</comment>
<feature type="region of interest" description="Disordered" evidence="1">
    <location>
        <begin position="1"/>
        <end position="43"/>
    </location>
</feature>
<evidence type="ECO:0000313" key="3">
    <source>
        <dbReference type="Proteomes" id="UP000836404"/>
    </source>
</evidence>
<dbReference type="EMBL" id="CAJHJF010005588">
    <property type="protein sequence ID" value="CAD6951032.1"/>
    <property type="molecule type" value="Genomic_DNA"/>
</dbReference>
<keyword evidence="3" id="KW-1185">Reference proteome</keyword>
<sequence>DLVNDDASGAGEDPEPHAPPADAEAAAAARDRISKKMWKKYKP</sequence>
<protein>
    <submittedName>
        <fullName evidence="2">Uncharacterized protein</fullName>
    </submittedName>
</protein>
<feature type="non-terminal residue" evidence="2">
    <location>
        <position position="1"/>
    </location>
</feature>